<keyword evidence="2" id="KW-1133">Transmembrane helix</keyword>
<evidence type="ECO:0000256" key="2">
    <source>
        <dbReference type="SAM" id="Phobius"/>
    </source>
</evidence>
<organism evidence="3 4">
    <name type="scientific">Pseudocercospora fuligena</name>
    <dbReference type="NCBI Taxonomy" id="685502"/>
    <lineage>
        <taxon>Eukaryota</taxon>
        <taxon>Fungi</taxon>
        <taxon>Dikarya</taxon>
        <taxon>Ascomycota</taxon>
        <taxon>Pezizomycotina</taxon>
        <taxon>Dothideomycetes</taxon>
        <taxon>Dothideomycetidae</taxon>
        <taxon>Mycosphaerellales</taxon>
        <taxon>Mycosphaerellaceae</taxon>
        <taxon>Pseudocercospora</taxon>
    </lineage>
</organism>
<keyword evidence="4" id="KW-1185">Reference proteome</keyword>
<evidence type="ECO:0000313" key="4">
    <source>
        <dbReference type="Proteomes" id="UP000660729"/>
    </source>
</evidence>
<dbReference type="AlphaFoldDB" id="A0A8H6RF60"/>
<gene>
    <name evidence="3" type="ORF">HII31_08133</name>
</gene>
<proteinExistence type="predicted"/>
<dbReference type="OrthoDB" id="10667366at2759"/>
<feature type="compositionally biased region" description="Low complexity" evidence="1">
    <location>
        <begin position="89"/>
        <end position="100"/>
    </location>
</feature>
<evidence type="ECO:0000256" key="1">
    <source>
        <dbReference type="SAM" id="MobiDB-lite"/>
    </source>
</evidence>
<dbReference type="Proteomes" id="UP000660729">
    <property type="component" value="Unassembled WGS sequence"/>
</dbReference>
<feature type="transmembrane region" description="Helical" evidence="2">
    <location>
        <begin position="53"/>
        <end position="75"/>
    </location>
</feature>
<accession>A0A8H6RF60</accession>
<evidence type="ECO:0000313" key="3">
    <source>
        <dbReference type="EMBL" id="KAF7190419.1"/>
    </source>
</evidence>
<keyword evidence="2" id="KW-0812">Transmembrane</keyword>
<sequence length="176" mass="18816">MPISAMFATGVVVMHEASHLPYWTTSTSASVSETVASDASASARPASSITPPLATGLGVGLAAFIGFSIFAYFLWRSGKRARSSENPTSAQADQVSSQAQLERPGISHASDCKAELEDTDTKTPIYELPSPDQVRSTSELDGDWRGTEAAALIEIDLSRPQRAKEVERMEKVNGKL</sequence>
<comment type="caution">
    <text evidence="3">The sequence shown here is derived from an EMBL/GenBank/DDBJ whole genome shotgun (WGS) entry which is preliminary data.</text>
</comment>
<reference evidence="3" key="1">
    <citation type="submission" date="2020-04" db="EMBL/GenBank/DDBJ databases">
        <title>Draft genome resource of the tomato pathogen Pseudocercospora fuligena.</title>
        <authorList>
            <person name="Zaccaron A."/>
        </authorList>
    </citation>
    <scope>NUCLEOTIDE SEQUENCE</scope>
    <source>
        <strain evidence="3">PF001</strain>
    </source>
</reference>
<feature type="compositionally biased region" description="Basic and acidic residues" evidence="1">
    <location>
        <begin position="110"/>
        <end position="121"/>
    </location>
</feature>
<protein>
    <submittedName>
        <fullName evidence="3">Uncharacterized protein</fullName>
    </submittedName>
</protein>
<name>A0A8H6RF60_9PEZI</name>
<dbReference type="EMBL" id="JABCIY010000169">
    <property type="protein sequence ID" value="KAF7190419.1"/>
    <property type="molecule type" value="Genomic_DNA"/>
</dbReference>
<keyword evidence="2" id="KW-0472">Membrane</keyword>
<feature type="region of interest" description="Disordered" evidence="1">
    <location>
        <begin position="83"/>
        <end position="142"/>
    </location>
</feature>